<evidence type="ECO:0000313" key="12">
    <source>
        <dbReference type="Proteomes" id="UP000295008"/>
    </source>
</evidence>
<dbReference type="InterPro" id="IPR013798">
    <property type="entry name" value="Indole-3-glycerol_P_synth_dom"/>
</dbReference>
<comment type="caution">
    <text evidence="11">The sequence shown here is derived from an EMBL/GenBank/DDBJ whole genome shotgun (WGS) entry which is preliminary data.</text>
</comment>
<keyword evidence="5 9" id="KW-0210">Decarboxylase</keyword>
<dbReference type="CDD" id="cd00331">
    <property type="entry name" value="IGPS"/>
    <property type="match status" value="1"/>
</dbReference>
<dbReference type="GO" id="GO:0004425">
    <property type="term" value="F:indole-3-glycerol-phosphate synthase activity"/>
    <property type="evidence" value="ECO:0007669"/>
    <property type="project" value="UniProtKB-UniRule"/>
</dbReference>
<evidence type="ECO:0000256" key="3">
    <source>
        <dbReference type="ARBA" id="ARBA00008737"/>
    </source>
</evidence>
<keyword evidence="6 9" id="KW-0822">Tryptophan biosynthesis</keyword>
<dbReference type="PROSITE" id="PS00614">
    <property type="entry name" value="IGPS"/>
    <property type="match status" value="1"/>
</dbReference>
<keyword evidence="7 9" id="KW-0057">Aromatic amino acid biosynthesis</keyword>
<organism evidence="11 12">
    <name type="scientific">Hydrogenispora ethanolica</name>
    <dbReference type="NCBI Taxonomy" id="1082276"/>
    <lineage>
        <taxon>Bacteria</taxon>
        <taxon>Bacillati</taxon>
        <taxon>Bacillota</taxon>
        <taxon>Hydrogenispora</taxon>
    </lineage>
</organism>
<dbReference type="SUPFAM" id="SSF51366">
    <property type="entry name" value="Ribulose-phoshate binding barrel"/>
    <property type="match status" value="1"/>
</dbReference>
<dbReference type="AlphaFoldDB" id="A0A4R1QPU7"/>
<proteinExistence type="inferred from homology"/>
<comment type="pathway">
    <text evidence="2 9">Amino-acid biosynthesis; L-tryptophan biosynthesis; L-tryptophan from chorismate: step 4/5.</text>
</comment>
<evidence type="ECO:0000256" key="4">
    <source>
        <dbReference type="ARBA" id="ARBA00022605"/>
    </source>
</evidence>
<evidence type="ECO:0000259" key="10">
    <source>
        <dbReference type="Pfam" id="PF00218"/>
    </source>
</evidence>
<comment type="catalytic activity">
    <reaction evidence="1 9">
        <text>1-(2-carboxyphenylamino)-1-deoxy-D-ribulose 5-phosphate + H(+) = (1S,2R)-1-C-(indol-3-yl)glycerol 3-phosphate + CO2 + H2O</text>
        <dbReference type="Rhea" id="RHEA:23476"/>
        <dbReference type="ChEBI" id="CHEBI:15377"/>
        <dbReference type="ChEBI" id="CHEBI:15378"/>
        <dbReference type="ChEBI" id="CHEBI:16526"/>
        <dbReference type="ChEBI" id="CHEBI:58613"/>
        <dbReference type="ChEBI" id="CHEBI:58866"/>
        <dbReference type="EC" id="4.1.1.48"/>
    </reaction>
</comment>
<evidence type="ECO:0000256" key="1">
    <source>
        <dbReference type="ARBA" id="ARBA00001633"/>
    </source>
</evidence>
<dbReference type="InterPro" id="IPR011060">
    <property type="entry name" value="RibuloseP-bd_barrel"/>
</dbReference>
<dbReference type="InterPro" id="IPR001468">
    <property type="entry name" value="Indole-3-GlycerolPSynthase_CS"/>
</dbReference>
<dbReference type="RefSeq" id="WP_132017552.1">
    <property type="nucleotide sequence ID" value="NZ_SLUN01000053.1"/>
</dbReference>
<keyword evidence="8 9" id="KW-0456">Lyase</keyword>
<keyword evidence="4 9" id="KW-0028">Amino-acid biosynthesis</keyword>
<dbReference type="OrthoDB" id="9804217at2"/>
<dbReference type="HAMAP" id="MF_00134_B">
    <property type="entry name" value="IGPS_B"/>
    <property type="match status" value="1"/>
</dbReference>
<keyword evidence="12" id="KW-1185">Reference proteome</keyword>
<dbReference type="GO" id="GO:0004640">
    <property type="term" value="F:phosphoribosylanthranilate isomerase activity"/>
    <property type="evidence" value="ECO:0007669"/>
    <property type="project" value="TreeGrafter"/>
</dbReference>
<dbReference type="UniPathway" id="UPA00035">
    <property type="reaction ID" value="UER00043"/>
</dbReference>
<feature type="domain" description="Indole-3-glycerol phosphate synthase" evidence="10">
    <location>
        <begin position="3"/>
        <end position="258"/>
    </location>
</feature>
<evidence type="ECO:0000256" key="9">
    <source>
        <dbReference type="HAMAP-Rule" id="MF_00134"/>
    </source>
</evidence>
<dbReference type="NCBIfam" id="NF001377">
    <property type="entry name" value="PRK00278.2-4"/>
    <property type="match status" value="1"/>
</dbReference>
<dbReference type="Gene3D" id="3.20.20.70">
    <property type="entry name" value="Aldolase class I"/>
    <property type="match status" value="1"/>
</dbReference>
<gene>
    <name evidence="9" type="primary">trpC</name>
    <name evidence="11" type="ORF">EDC14_105310</name>
</gene>
<dbReference type="InterPro" id="IPR013785">
    <property type="entry name" value="Aldolase_TIM"/>
</dbReference>
<dbReference type="PANTHER" id="PTHR22854:SF2">
    <property type="entry name" value="INDOLE-3-GLYCEROL-PHOSPHATE SYNTHASE"/>
    <property type="match status" value="1"/>
</dbReference>
<evidence type="ECO:0000256" key="7">
    <source>
        <dbReference type="ARBA" id="ARBA00023141"/>
    </source>
</evidence>
<dbReference type="InterPro" id="IPR045186">
    <property type="entry name" value="Indole-3-glycerol_P_synth"/>
</dbReference>
<reference evidence="11 12" key="1">
    <citation type="submission" date="2019-03" db="EMBL/GenBank/DDBJ databases">
        <title>Genomic Encyclopedia of Type Strains, Phase IV (KMG-IV): sequencing the most valuable type-strain genomes for metagenomic binning, comparative biology and taxonomic classification.</title>
        <authorList>
            <person name="Goeker M."/>
        </authorList>
    </citation>
    <scope>NUCLEOTIDE SEQUENCE [LARGE SCALE GENOMIC DNA]</scope>
    <source>
        <strain evidence="11 12">LX-B</strain>
    </source>
</reference>
<evidence type="ECO:0000256" key="6">
    <source>
        <dbReference type="ARBA" id="ARBA00022822"/>
    </source>
</evidence>
<evidence type="ECO:0000256" key="2">
    <source>
        <dbReference type="ARBA" id="ARBA00004696"/>
    </source>
</evidence>
<dbReference type="EC" id="4.1.1.48" evidence="9"/>
<protein>
    <recommendedName>
        <fullName evidence="9">Indole-3-glycerol phosphate synthase</fullName>
        <shortName evidence="9">IGPS</shortName>
        <ecNumber evidence="9">4.1.1.48</ecNumber>
    </recommendedName>
</protein>
<dbReference type="Proteomes" id="UP000295008">
    <property type="component" value="Unassembled WGS sequence"/>
</dbReference>
<dbReference type="GO" id="GO:0000162">
    <property type="term" value="P:L-tryptophan biosynthetic process"/>
    <property type="evidence" value="ECO:0007669"/>
    <property type="project" value="UniProtKB-UniRule"/>
</dbReference>
<comment type="similarity">
    <text evidence="3 9">Belongs to the TrpC family.</text>
</comment>
<evidence type="ECO:0000256" key="5">
    <source>
        <dbReference type="ARBA" id="ARBA00022793"/>
    </source>
</evidence>
<accession>A0A4R1QPU7</accession>
<evidence type="ECO:0000313" key="11">
    <source>
        <dbReference type="EMBL" id="TCL55846.1"/>
    </source>
</evidence>
<evidence type="ECO:0000256" key="8">
    <source>
        <dbReference type="ARBA" id="ARBA00023239"/>
    </source>
</evidence>
<dbReference type="Pfam" id="PF00218">
    <property type="entry name" value="IGPS"/>
    <property type="match status" value="1"/>
</dbReference>
<dbReference type="PANTHER" id="PTHR22854">
    <property type="entry name" value="TRYPTOPHAN BIOSYNTHESIS PROTEIN"/>
    <property type="match status" value="1"/>
</dbReference>
<sequence length="262" mass="28519">MYLERIVNHKRKEVLARQEEVPLSELIALISDLPETDAARDFKSALKRQEMALIAELKKASPSKGLLRADFDPGQLAAAYEQAGAAALSVLTDETFFQGSLQNLRIAKKETRHVPLLRKDFVVDPYQLYEAKLYGADAVLLIVAVLGEEALSRFITAAQDLGLTPLVEVHGLREVEAALQAGAEVIGINNRDLSTFQVNLETTLELVRKIPADVITVSESGIRTRDDLSRLEEAGVAAVLVGETLVTAADPGLKLRQLLGVA</sequence>
<dbReference type="FunFam" id="3.20.20.70:FF:000024">
    <property type="entry name" value="Indole-3-glycerol phosphate synthase"/>
    <property type="match status" value="1"/>
</dbReference>
<name>A0A4R1QPU7_HYDET</name>
<dbReference type="EMBL" id="SLUN01000053">
    <property type="protein sequence ID" value="TCL55846.1"/>
    <property type="molecule type" value="Genomic_DNA"/>
</dbReference>